<dbReference type="OrthoDB" id="258392at2759"/>
<feature type="signal peptide" evidence="4">
    <location>
        <begin position="1"/>
        <end position="25"/>
    </location>
</feature>
<accession>A0A0D2CS68</accession>
<keyword evidence="3" id="KW-1133">Transmembrane helix</keyword>
<dbReference type="GO" id="GO:0016791">
    <property type="term" value="F:phosphatase activity"/>
    <property type="evidence" value="ECO:0007669"/>
    <property type="project" value="TreeGrafter"/>
</dbReference>
<organism evidence="5 6">
    <name type="scientific">Cladophialophora immunda</name>
    <dbReference type="NCBI Taxonomy" id="569365"/>
    <lineage>
        <taxon>Eukaryota</taxon>
        <taxon>Fungi</taxon>
        <taxon>Dikarya</taxon>
        <taxon>Ascomycota</taxon>
        <taxon>Pezizomycotina</taxon>
        <taxon>Eurotiomycetes</taxon>
        <taxon>Chaetothyriomycetidae</taxon>
        <taxon>Chaetothyriales</taxon>
        <taxon>Herpotrichiellaceae</taxon>
        <taxon>Cladophialophora</taxon>
    </lineage>
</organism>
<dbReference type="SUPFAM" id="SSF53254">
    <property type="entry name" value="Phosphoglycerate mutase-like"/>
    <property type="match status" value="1"/>
</dbReference>
<dbReference type="PANTHER" id="PTHR11567">
    <property type="entry name" value="ACID PHOSPHATASE-RELATED"/>
    <property type="match status" value="1"/>
</dbReference>
<dbReference type="InterPro" id="IPR029033">
    <property type="entry name" value="His_PPase_superfam"/>
</dbReference>
<feature type="transmembrane region" description="Helical" evidence="3">
    <location>
        <begin position="455"/>
        <end position="482"/>
    </location>
</feature>
<dbReference type="CDD" id="cd07061">
    <property type="entry name" value="HP_HAP_like"/>
    <property type="match status" value="1"/>
</dbReference>
<keyword evidence="4" id="KW-0732">Signal</keyword>
<dbReference type="PANTHER" id="PTHR11567:SF127">
    <property type="entry name" value="HISTIDINE ACID PHOSPHATASE"/>
    <property type="match status" value="1"/>
</dbReference>
<protein>
    <recommendedName>
        <fullName evidence="7">Histidine acid phosphatase</fullName>
    </recommendedName>
</protein>
<evidence type="ECO:0000313" key="5">
    <source>
        <dbReference type="EMBL" id="KIW33998.1"/>
    </source>
</evidence>
<evidence type="ECO:0000256" key="2">
    <source>
        <dbReference type="SAM" id="MobiDB-lite"/>
    </source>
</evidence>
<dbReference type="InterPro" id="IPR000560">
    <property type="entry name" value="His_Pase_clade-2"/>
</dbReference>
<evidence type="ECO:0000256" key="3">
    <source>
        <dbReference type="SAM" id="Phobius"/>
    </source>
</evidence>
<feature type="chain" id="PRO_5002250862" description="Histidine acid phosphatase" evidence="4">
    <location>
        <begin position="26"/>
        <end position="590"/>
    </location>
</feature>
<evidence type="ECO:0000256" key="1">
    <source>
        <dbReference type="ARBA" id="ARBA00005375"/>
    </source>
</evidence>
<dbReference type="InterPro" id="IPR050645">
    <property type="entry name" value="Histidine_acid_phosphatase"/>
</dbReference>
<evidence type="ECO:0000313" key="6">
    <source>
        <dbReference type="Proteomes" id="UP000054466"/>
    </source>
</evidence>
<dbReference type="Gene3D" id="3.40.50.1240">
    <property type="entry name" value="Phosphoglycerate mutase-like"/>
    <property type="match status" value="1"/>
</dbReference>
<evidence type="ECO:0000256" key="4">
    <source>
        <dbReference type="SAM" id="SignalP"/>
    </source>
</evidence>
<name>A0A0D2CS68_9EURO</name>
<gene>
    <name evidence="5" type="ORF">PV07_00801</name>
</gene>
<dbReference type="VEuPathDB" id="FungiDB:PV07_00801"/>
<feature type="compositionally biased region" description="Pro residues" evidence="2">
    <location>
        <begin position="579"/>
        <end position="590"/>
    </location>
</feature>
<evidence type="ECO:0008006" key="7">
    <source>
        <dbReference type="Google" id="ProtNLM"/>
    </source>
</evidence>
<sequence length="590" mass="63820">MGARSIFNVLCLCLLALCFTATAQASLQEQVLSTFIYTRYGDRTPFVLPISPTLTPLGAQQLFEAGDRVRQRYLVPVDGTAEPTTIAGIASYQLEYDQLTIVSTDDQYVFASAQAFLQGLYPPLQTSSNYTYIAGQSTIQNGSNLVAPLNGYQYPNINTVSSNDLNSIWVGGMSNCPAYVASTNDYYGTQAFESIENSTAQFYASLQPDFLDGVFSDASVGYYDAYYIYDYLNYASIHNTSAAQLLSAEDLTRAKILSDDWVFALNADIDASGSTPGDHIRAIAGRTLATRILQAFYTTINTQGASDKMTLFFGSFEPMVAFAALAQVVSPQNAAFYNVPEAGASFIFELYTLQAEGVDTYPDTSDIFVRFLYQNGTGSDSSLVEYPLFGLSPSQTSITLVDFIAGLENFMIFNVEDWCTTCNSFSVFCPAFTGTDGNLNPTTGFSPSRHGLSPVVAGVIGAVVTLAVAALLFGMVMLLGGVRLHRVHSKRRSELGGFKGGKKLASDQDLTLSKGGAGAVVVASEDPAYPAPVRGHERVGSWELKDQAKAEEAQGRVLSPTDVRPRRPSYEEDDMPINPFTPPVAPHNHV</sequence>
<keyword evidence="6" id="KW-1185">Reference proteome</keyword>
<dbReference type="HOGENOM" id="CLU_023111_0_1_1"/>
<keyword evidence="3" id="KW-0472">Membrane</keyword>
<dbReference type="AlphaFoldDB" id="A0A0D2CS68"/>
<proteinExistence type="inferred from homology"/>
<reference evidence="5 6" key="1">
    <citation type="submission" date="2015-01" db="EMBL/GenBank/DDBJ databases">
        <title>The Genome Sequence of Cladophialophora immunda CBS83496.</title>
        <authorList>
            <consortium name="The Broad Institute Genomics Platform"/>
            <person name="Cuomo C."/>
            <person name="de Hoog S."/>
            <person name="Gorbushina A."/>
            <person name="Stielow B."/>
            <person name="Teixiera M."/>
            <person name="Abouelleil A."/>
            <person name="Chapman S.B."/>
            <person name="Priest M."/>
            <person name="Young S.K."/>
            <person name="Wortman J."/>
            <person name="Nusbaum C."/>
            <person name="Birren B."/>
        </authorList>
    </citation>
    <scope>NUCLEOTIDE SEQUENCE [LARGE SCALE GENOMIC DNA]</scope>
    <source>
        <strain evidence="5 6">CBS 83496</strain>
    </source>
</reference>
<feature type="region of interest" description="Disordered" evidence="2">
    <location>
        <begin position="530"/>
        <end position="590"/>
    </location>
</feature>
<dbReference type="Pfam" id="PF00328">
    <property type="entry name" value="His_Phos_2"/>
    <property type="match status" value="1"/>
</dbReference>
<comment type="similarity">
    <text evidence="1">Belongs to the histidine acid phosphatase family.</text>
</comment>
<feature type="compositionally biased region" description="Basic and acidic residues" evidence="2">
    <location>
        <begin position="534"/>
        <end position="554"/>
    </location>
</feature>
<dbReference type="Proteomes" id="UP000054466">
    <property type="component" value="Unassembled WGS sequence"/>
</dbReference>
<dbReference type="GeneID" id="27339995"/>
<keyword evidence="3" id="KW-0812">Transmembrane</keyword>
<dbReference type="RefSeq" id="XP_016254214.1">
    <property type="nucleotide sequence ID" value="XM_016387286.1"/>
</dbReference>
<dbReference type="EMBL" id="KN847040">
    <property type="protein sequence ID" value="KIW33998.1"/>
    <property type="molecule type" value="Genomic_DNA"/>
</dbReference>
<dbReference type="STRING" id="569365.A0A0D2CS68"/>